<evidence type="ECO:0000313" key="1">
    <source>
        <dbReference type="EMBL" id="JAD50123.1"/>
    </source>
</evidence>
<dbReference type="AlphaFoldDB" id="A0A0A9AJX5"/>
<accession>A0A0A9AJX5</accession>
<name>A0A0A9AJX5_ARUDO</name>
<reference evidence="1" key="2">
    <citation type="journal article" date="2015" name="Data Brief">
        <title>Shoot transcriptome of the giant reed, Arundo donax.</title>
        <authorList>
            <person name="Barrero R.A."/>
            <person name="Guerrero F.D."/>
            <person name="Moolhuijzen P."/>
            <person name="Goolsby J.A."/>
            <person name="Tidwell J."/>
            <person name="Bellgard S.E."/>
            <person name="Bellgard M.I."/>
        </authorList>
    </citation>
    <scope>NUCLEOTIDE SEQUENCE</scope>
    <source>
        <tissue evidence="1">Shoot tissue taken approximately 20 cm above the soil surface</tissue>
    </source>
</reference>
<sequence length="47" mass="5365">MRIGVNKEREEEESDGSACVFESLDVSDVGFNLERETLDEVAYIKRV</sequence>
<proteinExistence type="predicted"/>
<reference evidence="1" key="1">
    <citation type="submission" date="2014-09" db="EMBL/GenBank/DDBJ databases">
        <authorList>
            <person name="Magalhaes I.L.F."/>
            <person name="Oliveira U."/>
            <person name="Santos F.R."/>
            <person name="Vidigal T.H.D.A."/>
            <person name="Brescovit A.D."/>
            <person name="Santos A.J."/>
        </authorList>
    </citation>
    <scope>NUCLEOTIDE SEQUENCE</scope>
    <source>
        <tissue evidence="1">Shoot tissue taken approximately 20 cm above the soil surface</tissue>
    </source>
</reference>
<organism evidence="1">
    <name type="scientific">Arundo donax</name>
    <name type="common">Giant reed</name>
    <name type="synonym">Donax arundinaceus</name>
    <dbReference type="NCBI Taxonomy" id="35708"/>
    <lineage>
        <taxon>Eukaryota</taxon>
        <taxon>Viridiplantae</taxon>
        <taxon>Streptophyta</taxon>
        <taxon>Embryophyta</taxon>
        <taxon>Tracheophyta</taxon>
        <taxon>Spermatophyta</taxon>
        <taxon>Magnoliopsida</taxon>
        <taxon>Liliopsida</taxon>
        <taxon>Poales</taxon>
        <taxon>Poaceae</taxon>
        <taxon>PACMAD clade</taxon>
        <taxon>Arundinoideae</taxon>
        <taxon>Arundineae</taxon>
        <taxon>Arundo</taxon>
    </lineage>
</organism>
<protein>
    <submittedName>
        <fullName evidence="1">Uncharacterized protein</fullName>
    </submittedName>
</protein>
<dbReference type="EMBL" id="GBRH01247772">
    <property type="protein sequence ID" value="JAD50123.1"/>
    <property type="molecule type" value="Transcribed_RNA"/>
</dbReference>